<keyword evidence="2" id="KW-0812">Transmembrane</keyword>
<gene>
    <name evidence="3" type="ORF">IEO70_18185</name>
</gene>
<evidence type="ECO:0000256" key="1">
    <source>
        <dbReference type="SAM" id="Coils"/>
    </source>
</evidence>
<dbReference type="PANTHER" id="PTHR35792">
    <property type="entry name" value="GENERAL STRESS PROTEIN"/>
    <property type="match status" value="1"/>
</dbReference>
<dbReference type="RefSeq" id="WP_190999794.1">
    <property type="nucleotide sequence ID" value="NZ_JACXSI010000066.1"/>
</dbReference>
<dbReference type="Proteomes" id="UP000602076">
    <property type="component" value="Unassembled WGS sequence"/>
</dbReference>
<evidence type="ECO:0000256" key="2">
    <source>
        <dbReference type="SAM" id="Phobius"/>
    </source>
</evidence>
<dbReference type="AlphaFoldDB" id="A0A927HE89"/>
<dbReference type="Pfam" id="PF12732">
    <property type="entry name" value="YtxH"/>
    <property type="match status" value="1"/>
</dbReference>
<dbReference type="EMBL" id="JACXSI010000066">
    <property type="protein sequence ID" value="MBD3110258.1"/>
    <property type="molecule type" value="Genomic_DNA"/>
</dbReference>
<keyword evidence="2" id="KW-1133">Transmembrane helix</keyword>
<dbReference type="InterPro" id="IPR024623">
    <property type="entry name" value="YtxH"/>
</dbReference>
<accession>A0A927HE89</accession>
<proteinExistence type="predicted"/>
<keyword evidence="4" id="KW-1185">Reference proteome</keyword>
<keyword evidence="2" id="KW-0472">Membrane</keyword>
<protein>
    <submittedName>
        <fullName evidence="3">YtxH domain-containing protein</fullName>
    </submittedName>
</protein>
<comment type="caution">
    <text evidence="3">The sequence shown here is derived from an EMBL/GenBank/DDBJ whole genome shotgun (WGS) entry which is preliminary data.</text>
</comment>
<dbReference type="PANTHER" id="PTHR35792:SF3">
    <property type="entry name" value="IG HYPOTHETICAL 17707"/>
    <property type="match status" value="1"/>
</dbReference>
<evidence type="ECO:0000313" key="3">
    <source>
        <dbReference type="EMBL" id="MBD3110258.1"/>
    </source>
</evidence>
<dbReference type="InterPro" id="IPR052928">
    <property type="entry name" value="Desiccation-related_membrane"/>
</dbReference>
<reference evidence="3" key="1">
    <citation type="submission" date="2020-09" db="EMBL/GenBank/DDBJ databases">
        <title>Bacillus faecalis sp. nov., a moderately halophilic bacterium isolated from cow faeces.</title>
        <authorList>
            <person name="Jiang L."/>
            <person name="Lee J."/>
        </authorList>
    </citation>
    <scope>NUCLEOTIDE SEQUENCE</scope>
    <source>
        <strain evidence="3">AGMB 02131</strain>
    </source>
</reference>
<evidence type="ECO:0000313" key="4">
    <source>
        <dbReference type="Proteomes" id="UP000602076"/>
    </source>
</evidence>
<feature type="transmembrane region" description="Helical" evidence="2">
    <location>
        <begin position="6"/>
        <end position="25"/>
    </location>
</feature>
<name>A0A927HE89_9BACI</name>
<feature type="coiled-coil region" evidence="1">
    <location>
        <begin position="33"/>
        <end position="60"/>
    </location>
</feature>
<organism evidence="3 4">
    <name type="scientific">Peribacillus faecalis</name>
    <dbReference type="NCBI Taxonomy" id="2772559"/>
    <lineage>
        <taxon>Bacteria</taxon>
        <taxon>Bacillati</taxon>
        <taxon>Bacillota</taxon>
        <taxon>Bacilli</taxon>
        <taxon>Bacillales</taxon>
        <taxon>Bacillaceae</taxon>
        <taxon>Peribacillus</taxon>
    </lineage>
</organism>
<keyword evidence="1" id="KW-0175">Coiled coil</keyword>
<sequence>MNGKHLLLGIVAGAAIASIGTLLYTPTSGKNLRKNLKDNKDELQEILSDIKLKVNEMKEESISASKISKDAVKHFITESKDLMQAWKSDVEPHKTEIQKRIKEIENTLGELETVLAEPNK</sequence>